<evidence type="ECO:0000256" key="1">
    <source>
        <dbReference type="SAM" id="Phobius"/>
    </source>
</evidence>
<dbReference type="Proteomes" id="UP000430323">
    <property type="component" value="Unassembled WGS sequence"/>
</dbReference>
<feature type="transmembrane region" description="Helical" evidence="1">
    <location>
        <begin position="6"/>
        <end position="24"/>
    </location>
</feature>
<dbReference type="AlphaFoldDB" id="A0A6A1Z6A6"/>
<comment type="caution">
    <text evidence="2">The sequence shown here is derived from an EMBL/GenBank/DDBJ whole genome shotgun (WGS) entry which is preliminary data.</text>
</comment>
<reference evidence="2 3" key="1">
    <citation type="submission" date="2019-09" db="EMBL/GenBank/DDBJ databases">
        <title>Investigation of probiotic properties of different lactic acid bacteria.</title>
        <authorList>
            <person name="Jaomanjaka F."/>
            <person name="Blanc P."/>
        </authorList>
    </citation>
    <scope>NUCLEOTIDE SEQUENCE [LARGE SCALE GENOMIC DNA]</scope>
    <source>
        <strain evidence="2 3">BIO6272</strain>
    </source>
</reference>
<accession>A0A6A1Z6A6</accession>
<keyword evidence="1" id="KW-0472">Membrane</keyword>
<name>A0A6A1Z6A6_9LACO</name>
<proteinExistence type="predicted"/>
<organism evidence="2 3">
    <name type="scientific">Lactobacillus crispatus</name>
    <dbReference type="NCBI Taxonomy" id="47770"/>
    <lineage>
        <taxon>Bacteria</taxon>
        <taxon>Bacillati</taxon>
        <taxon>Bacillota</taxon>
        <taxon>Bacilli</taxon>
        <taxon>Lactobacillales</taxon>
        <taxon>Lactobacillaceae</taxon>
        <taxon>Lactobacillus</taxon>
    </lineage>
</organism>
<gene>
    <name evidence="2" type="ORF">F8251_05685</name>
</gene>
<keyword evidence="1" id="KW-1133">Transmembrane helix</keyword>
<keyword evidence="1" id="KW-0812">Transmembrane</keyword>
<protein>
    <submittedName>
        <fullName evidence="2">Uncharacterized protein</fullName>
    </submittedName>
</protein>
<evidence type="ECO:0000313" key="3">
    <source>
        <dbReference type="Proteomes" id="UP000430323"/>
    </source>
</evidence>
<evidence type="ECO:0000313" key="2">
    <source>
        <dbReference type="EMBL" id="KAB1976685.1"/>
    </source>
</evidence>
<feature type="transmembrane region" description="Helical" evidence="1">
    <location>
        <begin position="36"/>
        <end position="55"/>
    </location>
</feature>
<sequence>MNYPILITILIFLLCFGRFIWIITHERRSLRAGVSLVITLFSFLFLGVVILVNIADLDPHITKTGFCHYL</sequence>
<dbReference type="EMBL" id="WBOB01000024">
    <property type="protein sequence ID" value="KAB1976685.1"/>
    <property type="molecule type" value="Genomic_DNA"/>
</dbReference>